<name>A0ACC0IZU7_9ERIC</name>
<proteinExistence type="predicted"/>
<evidence type="ECO:0000313" key="1">
    <source>
        <dbReference type="EMBL" id="KAI8031225.1"/>
    </source>
</evidence>
<keyword evidence="2" id="KW-1185">Reference proteome</keyword>
<accession>A0ACC0IZU7</accession>
<reference evidence="1 2" key="1">
    <citation type="journal article" date="2022" name="Plant J.">
        <title>Chromosome-level genome of Camellia lanceoleosa provides a valuable resource for understanding genome evolution and self-incompatibility.</title>
        <authorList>
            <person name="Gong W."/>
            <person name="Xiao S."/>
            <person name="Wang L."/>
            <person name="Liao Z."/>
            <person name="Chang Y."/>
            <person name="Mo W."/>
            <person name="Hu G."/>
            <person name="Li W."/>
            <person name="Zhao G."/>
            <person name="Zhu H."/>
            <person name="Hu X."/>
            <person name="Ji K."/>
            <person name="Xiang X."/>
            <person name="Song Q."/>
            <person name="Yuan D."/>
            <person name="Jin S."/>
            <person name="Zhang L."/>
        </authorList>
    </citation>
    <scope>NUCLEOTIDE SEQUENCE [LARGE SCALE GENOMIC DNA]</scope>
    <source>
        <strain evidence="1">SQ_2022a</strain>
    </source>
</reference>
<organism evidence="1 2">
    <name type="scientific">Camellia lanceoleosa</name>
    <dbReference type="NCBI Taxonomy" id="1840588"/>
    <lineage>
        <taxon>Eukaryota</taxon>
        <taxon>Viridiplantae</taxon>
        <taxon>Streptophyta</taxon>
        <taxon>Embryophyta</taxon>
        <taxon>Tracheophyta</taxon>
        <taxon>Spermatophyta</taxon>
        <taxon>Magnoliopsida</taxon>
        <taxon>eudicotyledons</taxon>
        <taxon>Gunneridae</taxon>
        <taxon>Pentapetalae</taxon>
        <taxon>asterids</taxon>
        <taxon>Ericales</taxon>
        <taxon>Theaceae</taxon>
        <taxon>Camellia</taxon>
    </lineage>
</organism>
<gene>
    <name evidence="1" type="ORF">LOK49_LG01G04019</name>
</gene>
<dbReference type="Proteomes" id="UP001060215">
    <property type="component" value="Chromosome 1"/>
</dbReference>
<sequence>MNSAALGFLPCKRRHGSNEGSNASSLTIMAAAALGYKVWVASEFVLQIGILIISREECVLPLVFCLFFPTFSALGLVWFGWAAVLFIWADLGCCVVDMLLSRVVLLM</sequence>
<dbReference type="EMBL" id="CM045758">
    <property type="protein sequence ID" value="KAI8031225.1"/>
    <property type="molecule type" value="Genomic_DNA"/>
</dbReference>
<comment type="caution">
    <text evidence="1">The sequence shown here is derived from an EMBL/GenBank/DDBJ whole genome shotgun (WGS) entry which is preliminary data.</text>
</comment>
<protein>
    <submittedName>
        <fullName evidence="1">Uncharacterized protein</fullName>
    </submittedName>
</protein>
<evidence type="ECO:0000313" key="2">
    <source>
        <dbReference type="Proteomes" id="UP001060215"/>
    </source>
</evidence>